<evidence type="ECO:0000256" key="6">
    <source>
        <dbReference type="ARBA" id="ARBA00012947"/>
    </source>
</evidence>
<evidence type="ECO:0000256" key="7">
    <source>
        <dbReference type="ARBA" id="ARBA00016549"/>
    </source>
</evidence>
<dbReference type="EC" id="4.1.3.17" evidence="5"/>
<dbReference type="EMBL" id="JAGIOO010000001">
    <property type="protein sequence ID" value="MBP2472539.1"/>
    <property type="molecule type" value="Genomic_DNA"/>
</dbReference>
<comment type="cofactor">
    <cofactor evidence="2">
        <name>a divalent metal cation</name>
        <dbReference type="ChEBI" id="CHEBI:60240"/>
    </cofactor>
</comment>
<evidence type="ECO:0000313" key="14">
    <source>
        <dbReference type="Proteomes" id="UP001519363"/>
    </source>
</evidence>
<gene>
    <name evidence="13" type="ORF">JOF53_001411</name>
</gene>
<comment type="subunit">
    <text evidence="4">Homotrimer.</text>
</comment>
<evidence type="ECO:0000256" key="4">
    <source>
        <dbReference type="ARBA" id="ARBA00011233"/>
    </source>
</evidence>
<comment type="caution">
    <text evidence="13">The sequence shown here is derived from an EMBL/GenBank/DDBJ whole genome shotgun (WGS) entry which is preliminary data.</text>
</comment>
<dbReference type="Proteomes" id="UP001519363">
    <property type="component" value="Unassembled WGS sequence"/>
</dbReference>
<reference evidence="13 14" key="1">
    <citation type="submission" date="2021-03" db="EMBL/GenBank/DDBJ databases">
        <title>Sequencing the genomes of 1000 actinobacteria strains.</title>
        <authorList>
            <person name="Klenk H.-P."/>
        </authorList>
    </citation>
    <scope>NUCLEOTIDE SEQUENCE [LARGE SCALE GENOMIC DNA]</scope>
    <source>
        <strain evidence="13 14">DSM 44580</strain>
    </source>
</reference>
<dbReference type="SUPFAM" id="SSF89562">
    <property type="entry name" value="RraA-like"/>
    <property type="match status" value="1"/>
</dbReference>
<evidence type="ECO:0000256" key="5">
    <source>
        <dbReference type="ARBA" id="ARBA00012213"/>
    </source>
</evidence>
<evidence type="ECO:0000256" key="10">
    <source>
        <dbReference type="ARBA" id="ARBA00030169"/>
    </source>
</evidence>
<evidence type="ECO:0000256" key="8">
    <source>
        <dbReference type="ARBA" id="ARBA00025046"/>
    </source>
</evidence>
<sequence length="217" mass="23079">MSVHKGLSEWDTPALSNALRRAGHVEQGYTDGSVRRVAGGRMLGTAVTATMRAREPGEDAVPVAELHRAVLAVPGPVVVVVRDLDEVPGSGAFLGEVNGTLLAVLGISGFLTNGRVRDEPDLRRTGFAVHAAGLCVARAHMRLTAVGVPVRVAGLDVAPGDLLHGDEHGVLRIPAEEVDRLPALAEEIRREEQEIVRWAGSAEFTPEGLLALKRVRH</sequence>
<protein>
    <recommendedName>
        <fullName evidence="7">Putative 4-hydroxy-4-methyl-2-oxoglutarate aldolase</fullName>
        <ecNumber evidence="6">4.1.1.112</ecNumber>
        <ecNumber evidence="5">4.1.3.17</ecNumber>
    </recommendedName>
    <alternativeName>
        <fullName evidence="11">Oxaloacetate decarboxylase</fullName>
    </alternativeName>
    <alternativeName>
        <fullName evidence="9">Regulator of ribonuclease activity homolog</fullName>
    </alternativeName>
    <alternativeName>
        <fullName evidence="10">RraA-like protein</fullName>
    </alternativeName>
</protein>
<evidence type="ECO:0000256" key="12">
    <source>
        <dbReference type="ARBA" id="ARBA00047973"/>
    </source>
</evidence>
<comment type="catalytic activity">
    <reaction evidence="12">
        <text>oxaloacetate + H(+) = pyruvate + CO2</text>
        <dbReference type="Rhea" id="RHEA:15641"/>
        <dbReference type="ChEBI" id="CHEBI:15361"/>
        <dbReference type="ChEBI" id="CHEBI:15378"/>
        <dbReference type="ChEBI" id="CHEBI:16452"/>
        <dbReference type="ChEBI" id="CHEBI:16526"/>
        <dbReference type="EC" id="4.1.1.112"/>
    </reaction>
</comment>
<evidence type="ECO:0000256" key="3">
    <source>
        <dbReference type="ARBA" id="ARBA00008621"/>
    </source>
</evidence>
<name>A0ABS5A8J2_9PSEU</name>
<organism evidence="13 14">
    <name type="scientific">Crossiella equi</name>
    <dbReference type="NCBI Taxonomy" id="130796"/>
    <lineage>
        <taxon>Bacteria</taxon>
        <taxon>Bacillati</taxon>
        <taxon>Actinomycetota</taxon>
        <taxon>Actinomycetes</taxon>
        <taxon>Pseudonocardiales</taxon>
        <taxon>Pseudonocardiaceae</taxon>
        <taxon>Crossiella</taxon>
    </lineage>
</organism>
<evidence type="ECO:0000313" key="13">
    <source>
        <dbReference type="EMBL" id="MBP2472539.1"/>
    </source>
</evidence>
<proteinExistence type="inferred from homology"/>
<evidence type="ECO:0000256" key="11">
    <source>
        <dbReference type="ARBA" id="ARBA00032305"/>
    </source>
</evidence>
<dbReference type="PANTHER" id="PTHR33254">
    <property type="entry name" value="4-HYDROXY-4-METHYL-2-OXOGLUTARATE ALDOLASE 3-RELATED"/>
    <property type="match status" value="1"/>
</dbReference>
<comment type="function">
    <text evidence="8">Catalyzes the aldol cleavage of 4-hydroxy-4-methyl-2-oxoglutarate (HMG) into 2 molecules of pyruvate. Also contains a secondary oxaloacetate (OAA) decarboxylase activity due to the common pyruvate enolate transition state formed following C-C bond cleavage in the retro-aldol and decarboxylation reactions.</text>
</comment>
<dbReference type="EC" id="4.1.1.112" evidence="6"/>
<dbReference type="RefSeq" id="WP_086789365.1">
    <property type="nucleotide sequence ID" value="NZ_JAGIOO010000001.1"/>
</dbReference>
<dbReference type="InterPro" id="IPR005493">
    <property type="entry name" value="RraA/RraA-like"/>
</dbReference>
<keyword evidence="14" id="KW-1185">Reference proteome</keyword>
<evidence type="ECO:0000256" key="2">
    <source>
        <dbReference type="ARBA" id="ARBA00001968"/>
    </source>
</evidence>
<accession>A0ABS5A8J2</accession>
<evidence type="ECO:0000256" key="1">
    <source>
        <dbReference type="ARBA" id="ARBA00001342"/>
    </source>
</evidence>
<evidence type="ECO:0000256" key="9">
    <source>
        <dbReference type="ARBA" id="ARBA00029596"/>
    </source>
</evidence>
<dbReference type="InterPro" id="IPR036704">
    <property type="entry name" value="RraA/RraA-like_sf"/>
</dbReference>
<dbReference type="Gene3D" id="3.50.30.40">
    <property type="entry name" value="Ribonuclease E inhibitor RraA/RraA-like"/>
    <property type="match status" value="1"/>
</dbReference>
<comment type="similarity">
    <text evidence="3">Belongs to the class II aldolase/RraA-like family.</text>
</comment>
<dbReference type="PANTHER" id="PTHR33254:SF4">
    <property type="entry name" value="4-HYDROXY-4-METHYL-2-OXOGLUTARATE ALDOLASE 3-RELATED"/>
    <property type="match status" value="1"/>
</dbReference>
<comment type="catalytic activity">
    <reaction evidence="1">
        <text>4-hydroxy-4-methyl-2-oxoglutarate = 2 pyruvate</text>
        <dbReference type="Rhea" id="RHEA:22748"/>
        <dbReference type="ChEBI" id="CHEBI:15361"/>
        <dbReference type="ChEBI" id="CHEBI:58276"/>
        <dbReference type="EC" id="4.1.3.17"/>
    </reaction>
</comment>
<dbReference type="Pfam" id="PF03737">
    <property type="entry name" value="RraA-like"/>
    <property type="match status" value="1"/>
</dbReference>